<keyword evidence="2" id="KW-0346">Stress response</keyword>
<dbReference type="Gramene" id="ESQ43231">
    <property type="protein sequence ID" value="ESQ43231"/>
    <property type="gene ID" value="EUTSA_v10015077mg"/>
</dbReference>
<proteinExistence type="inferred from homology"/>
<dbReference type="eggNOG" id="KOG0627">
    <property type="taxonomic scope" value="Eukaryota"/>
</dbReference>
<dbReference type="Gene3D" id="1.10.10.10">
    <property type="entry name" value="Winged helix-like DNA-binding domain superfamily/Winged helix DNA-binding domain"/>
    <property type="match status" value="1"/>
</dbReference>
<organism evidence="7 8">
    <name type="scientific">Eutrema salsugineum</name>
    <name type="common">Saltwater cress</name>
    <name type="synonym">Sisymbrium salsugineum</name>
    <dbReference type="NCBI Taxonomy" id="72664"/>
    <lineage>
        <taxon>Eukaryota</taxon>
        <taxon>Viridiplantae</taxon>
        <taxon>Streptophyta</taxon>
        <taxon>Embryophyta</taxon>
        <taxon>Tracheophyta</taxon>
        <taxon>Spermatophyta</taxon>
        <taxon>Magnoliopsida</taxon>
        <taxon>eudicotyledons</taxon>
        <taxon>Gunneridae</taxon>
        <taxon>Pentapetalae</taxon>
        <taxon>rosids</taxon>
        <taxon>malvids</taxon>
        <taxon>Brassicales</taxon>
        <taxon>Brassicaceae</taxon>
        <taxon>Eutremeae</taxon>
        <taxon>Eutrema</taxon>
    </lineage>
</organism>
<dbReference type="GO" id="GO:0005634">
    <property type="term" value="C:nucleus"/>
    <property type="evidence" value="ECO:0007669"/>
    <property type="project" value="UniProtKB-SubCell"/>
</dbReference>
<keyword evidence="3" id="KW-0238">DNA-binding</keyword>
<dbReference type="InterPro" id="IPR036390">
    <property type="entry name" value="WH_DNA-bd_sf"/>
</dbReference>
<gene>
    <name evidence="7" type="ORF">EUTSA_v10015077mg</name>
</gene>
<evidence type="ECO:0000256" key="5">
    <source>
        <dbReference type="RuleBase" id="RU004020"/>
    </source>
</evidence>
<dbReference type="AlphaFoldDB" id="V4NBE5"/>
<evidence type="ECO:0000313" key="7">
    <source>
        <dbReference type="EMBL" id="ESQ43231.1"/>
    </source>
</evidence>
<dbReference type="Pfam" id="PF00447">
    <property type="entry name" value="HSF_DNA-bind"/>
    <property type="match status" value="1"/>
</dbReference>
<name>V4NBE5_EUTSA</name>
<feature type="domain" description="HSF-type DNA-binding" evidence="6">
    <location>
        <begin position="8"/>
        <end position="100"/>
    </location>
</feature>
<evidence type="ECO:0000256" key="1">
    <source>
        <dbReference type="ARBA" id="ARBA00004123"/>
    </source>
</evidence>
<dbReference type="Proteomes" id="UP000030689">
    <property type="component" value="Unassembled WGS sequence"/>
</dbReference>
<keyword evidence="4" id="KW-0539">Nucleus</keyword>
<dbReference type="STRING" id="72664.V4NBE5"/>
<dbReference type="KEGG" id="eus:EUTSA_v10015077mg"/>
<dbReference type="GO" id="GO:0000978">
    <property type="term" value="F:RNA polymerase II cis-regulatory region sequence-specific DNA binding"/>
    <property type="evidence" value="ECO:0007669"/>
    <property type="project" value="TreeGrafter"/>
</dbReference>
<evidence type="ECO:0000259" key="6">
    <source>
        <dbReference type="SMART" id="SM00415"/>
    </source>
</evidence>
<evidence type="ECO:0000256" key="3">
    <source>
        <dbReference type="ARBA" id="ARBA00023125"/>
    </source>
</evidence>
<comment type="similarity">
    <text evidence="5">Belongs to the HSF family.</text>
</comment>
<comment type="subcellular location">
    <subcellularLocation>
        <location evidence="1">Nucleus</location>
    </subcellularLocation>
</comment>
<accession>V4NBE5</accession>
<dbReference type="InterPro" id="IPR000232">
    <property type="entry name" value="HSF_DNA-bd"/>
</dbReference>
<dbReference type="InterPro" id="IPR036388">
    <property type="entry name" value="WH-like_DNA-bd_sf"/>
</dbReference>
<evidence type="ECO:0000313" key="8">
    <source>
        <dbReference type="Proteomes" id="UP000030689"/>
    </source>
</evidence>
<dbReference type="EMBL" id="KI517464">
    <property type="protein sequence ID" value="ESQ43231.1"/>
    <property type="molecule type" value="Genomic_DNA"/>
</dbReference>
<sequence length="108" mass="12412">MLGIERNSDEAFFTRLYNTVDNPATDSIASWSQSGKSFIVWNPVEFARRVLLCSLLSPSIRSILCIYGYEFRKVGYESNEYANDNFVRGQPELMKNIPRQDSSSQSRM</sequence>
<keyword evidence="8" id="KW-1185">Reference proteome</keyword>
<dbReference type="OMA" id="CTIRRHE"/>
<dbReference type="GO" id="GO:0034605">
    <property type="term" value="P:cellular response to heat"/>
    <property type="evidence" value="ECO:0007669"/>
    <property type="project" value="TreeGrafter"/>
</dbReference>
<evidence type="ECO:0000256" key="2">
    <source>
        <dbReference type="ARBA" id="ARBA00023016"/>
    </source>
</evidence>
<dbReference type="GO" id="GO:0006357">
    <property type="term" value="P:regulation of transcription by RNA polymerase II"/>
    <property type="evidence" value="ECO:0007669"/>
    <property type="project" value="TreeGrafter"/>
</dbReference>
<dbReference type="GO" id="GO:0003700">
    <property type="term" value="F:DNA-binding transcription factor activity"/>
    <property type="evidence" value="ECO:0007669"/>
    <property type="project" value="InterPro"/>
</dbReference>
<reference evidence="7 8" key="1">
    <citation type="journal article" date="2013" name="Front. Plant Sci.">
        <title>The Reference Genome of the Halophytic Plant Eutrema salsugineum.</title>
        <authorList>
            <person name="Yang R."/>
            <person name="Jarvis D.E."/>
            <person name="Chen H."/>
            <person name="Beilstein M.A."/>
            <person name="Grimwood J."/>
            <person name="Jenkins J."/>
            <person name="Shu S."/>
            <person name="Prochnik S."/>
            <person name="Xin M."/>
            <person name="Ma C."/>
            <person name="Schmutz J."/>
            <person name="Wing R.A."/>
            <person name="Mitchell-Olds T."/>
            <person name="Schumaker K.S."/>
            <person name="Wang X."/>
        </authorList>
    </citation>
    <scope>NUCLEOTIDE SEQUENCE [LARGE SCALE GENOMIC DNA]</scope>
</reference>
<evidence type="ECO:0000256" key="4">
    <source>
        <dbReference type="ARBA" id="ARBA00023242"/>
    </source>
</evidence>
<dbReference type="PANTHER" id="PTHR10015:SF430">
    <property type="entry name" value="HSF-TYPE DNA-BINDING DOMAIN-CONTAINING PROTEIN"/>
    <property type="match status" value="1"/>
</dbReference>
<dbReference type="SMART" id="SM00415">
    <property type="entry name" value="HSF"/>
    <property type="match status" value="1"/>
</dbReference>
<protein>
    <recommendedName>
        <fullName evidence="6">HSF-type DNA-binding domain-containing protein</fullName>
    </recommendedName>
</protein>
<dbReference type="PANTHER" id="PTHR10015">
    <property type="entry name" value="HEAT SHOCK TRANSCRIPTION FACTOR"/>
    <property type="match status" value="1"/>
</dbReference>
<dbReference type="SUPFAM" id="SSF46785">
    <property type="entry name" value="Winged helix' DNA-binding domain"/>
    <property type="match status" value="1"/>
</dbReference>